<dbReference type="GO" id="GO:0003677">
    <property type="term" value="F:DNA binding"/>
    <property type="evidence" value="ECO:0007669"/>
    <property type="project" value="InterPro"/>
</dbReference>
<evidence type="ECO:0000313" key="3">
    <source>
        <dbReference type="Proteomes" id="UP000516028"/>
    </source>
</evidence>
<evidence type="ECO:0000259" key="1">
    <source>
        <dbReference type="Pfam" id="PF07508"/>
    </source>
</evidence>
<reference evidence="2 3" key="1">
    <citation type="submission" date="2020-08" db="EMBL/GenBank/DDBJ databases">
        <title>Genome sequence of Diaphorobacter aerolatus KACC 16536T.</title>
        <authorList>
            <person name="Hyun D.-W."/>
            <person name="Bae J.-W."/>
        </authorList>
    </citation>
    <scope>NUCLEOTIDE SEQUENCE [LARGE SCALE GENOMIC DNA]</scope>
    <source>
        <strain evidence="2 3">KACC 16536</strain>
    </source>
</reference>
<organism evidence="2 3">
    <name type="scientific">Diaphorobacter aerolatus</name>
    <dbReference type="NCBI Taxonomy" id="1288495"/>
    <lineage>
        <taxon>Bacteria</taxon>
        <taxon>Pseudomonadati</taxon>
        <taxon>Pseudomonadota</taxon>
        <taxon>Betaproteobacteria</taxon>
        <taxon>Burkholderiales</taxon>
        <taxon>Comamonadaceae</taxon>
        <taxon>Diaphorobacter</taxon>
    </lineage>
</organism>
<gene>
    <name evidence="2" type="ORF">H9K75_11455</name>
</gene>
<protein>
    <submittedName>
        <fullName evidence="2">Recombinase family protein</fullName>
    </submittedName>
</protein>
<sequence length="184" mass="20389">MAFRDTYEIREFIETVTEFGQTGEVFEAAVRQCRSDKAVLVLAESDPLSRQLGMLALLVQQNVPLAAAGHSDLNNVLEPLFTGTRAGVCSKVTKPKVRKKSPRDKGLGNPDLATARVTSVTVRKKNADAFASKYVHQVLEWRDRGDTLAKIAARLNDMNLPGRRGGKWHSTSVRNLIERCKLLT</sequence>
<dbReference type="Pfam" id="PF07508">
    <property type="entry name" value="Recombinase"/>
    <property type="match status" value="1"/>
</dbReference>
<dbReference type="AlphaFoldDB" id="A0A7H0GPW0"/>
<dbReference type="EMBL" id="CP060783">
    <property type="protein sequence ID" value="QNP50326.1"/>
    <property type="molecule type" value="Genomic_DNA"/>
</dbReference>
<name>A0A7H0GPW0_9BURK</name>
<dbReference type="KEGG" id="daer:H9K75_11455"/>
<dbReference type="InterPro" id="IPR011109">
    <property type="entry name" value="DNA_bind_recombinase_dom"/>
</dbReference>
<keyword evidence="3" id="KW-1185">Reference proteome</keyword>
<dbReference type="RefSeq" id="WP_187725833.1">
    <property type="nucleotide sequence ID" value="NZ_CP060783.1"/>
</dbReference>
<accession>A0A7H0GPW0</accession>
<dbReference type="GO" id="GO:0000150">
    <property type="term" value="F:DNA strand exchange activity"/>
    <property type="evidence" value="ECO:0007669"/>
    <property type="project" value="InterPro"/>
</dbReference>
<proteinExistence type="predicted"/>
<dbReference type="Proteomes" id="UP000516028">
    <property type="component" value="Chromosome"/>
</dbReference>
<evidence type="ECO:0000313" key="2">
    <source>
        <dbReference type="EMBL" id="QNP50326.1"/>
    </source>
</evidence>
<feature type="domain" description="Recombinase" evidence="1">
    <location>
        <begin position="132"/>
        <end position="179"/>
    </location>
</feature>